<evidence type="ECO:0000313" key="8">
    <source>
        <dbReference type="Proteomes" id="UP000076128"/>
    </source>
</evidence>
<protein>
    <submittedName>
        <fullName evidence="7">Lysine exporter protein LysE/YggA</fullName>
    </submittedName>
</protein>
<keyword evidence="4 6" id="KW-1133">Transmembrane helix</keyword>
<feature type="transmembrane region" description="Helical" evidence="6">
    <location>
        <begin position="67"/>
        <end position="88"/>
    </location>
</feature>
<proteinExistence type="predicted"/>
<dbReference type="KEGG" id="daa:AKL17_0028"/>
<keyword evidence="3 6" id="KW-0812">Transmembrane</keyword>
<keyword evidence="8" id="KW-1185">Reference proteome</keyword>
<dbReference type="RefSeq" id="WP_066808365.1">
    <property type="nucleotide sequence ID" value="NZ_CP012661.1"/>
</dbReference>
<dbReference type="AlphaFoldDB" id="A0A159Z0C3"/>
<evidence type="ECO:0000256" key="6">
    <source>
        <dbReference type="SAM" id="Phobius"/>
    </source>
</evidence>
<dbReference type="PATRIC" id="fig|1335048.3.peg.29"/>
<comment type="subcellular location">
    <subcellularLocation>
        <location evidence="1">Cell membrane</location>
        <topology evidence="1">Multi-pass membrane protein</topology>
    </subcellularLocation>
</comment>
<name>A0A159Z0C3_9RHOB</name>
<evidence type="ECO:0000313" key="7">
    <source>
        <dbReference type="EMBL" id="AMY67290.1"/>
    </source>
</evidence>
<evidence type="ECO:0000256" key="1">
    <source>
        <dbReference type="ARBA" id="ARBA00004651"/>
    </source>
</evidence>
<sequence length="209" mass="21705">MIVPQLALVYGAYLVATASPGPSNMAIMATAMRDGRGPALVLAAGVMTGSLFWAMLAATGLSAVLSAYAEALFILKILGGLYLLYLAFRAGRSAMRPATGAPGRDAGRLMPSCRKLYRQGLLMHLGNPKAVLGWMAIMTLGLGADAPAGILPAIIGGCAVLGVLVFGGYAVLFSTAPMISLYARLRRWIEGGLCALFTVAGLKLLTSER</sequence>
<feature type="transmembrane region" description="Helical" evidence="6">
    <location>
        <begin position="6"/>
        <end position="27"/>
    </location>
</feature>
<accession>A0A159Z0C3</accession>
<evidence type="ECO:0000256" key="2">
    <source>
        <dbReference type="ARBA" id="ARBA00022475"/>
    </source>
</evidence>
<dbReference type="STRING" id="1335048.AKL17_0028"/>
<dbReference type="EMBL" id="CP012661">
    <property type="protein sequence ID" value="AMY67290.1"/>
    <property type="molecule type" value="Genomic_DNA"/>
</dbReference>
<dbReference type="GO" id="GO:0005886">
    <property type="term" value="C:plasma membrane"/>
    <property type="evidence" value="ECO:0007669"/>
    <property type="project" value="UniProtKB-SubCell"/>
</dbReference>
<dbReference type="GO" id="GO:0015171">
    <property type="term" value="F:amino acid transmembrane transporter activity"/>
    <property type="evidence" value="ECO:0007669"/>
    <property type="project" value="TreeGrafter"/>
</dbReference>
<feature type="transmembrane region" description="Helical" evidence="6">
    <location>
        <begin position="150"/>
        <end position="176"/>
    </location>
</feature>
<dbReference type="PANTHER" id="PTHR30086">
    <property type="entry name" value="ARGININE EXPORTER PROTEIN ARGO"/>
    <property type="match status" value="1"/>
</dbReference>
<evidence type="ECO:0000256" key="3">
    <source>
        <dbReference type="ARBA" id="ARBA00022692"/>
    </source>
</evidence>
<evidence type="ECO:0000256" key="4">
    <source>
        <dbReference type="ARBA" id="ARBA00022989"/>
    </source>
</evidence>
<evidence type="ECO:0000256" key="5">
    <source>
        <dbReference type="ARBA" id="ARBA00023136"/>
    </source>
</evidence>
<reference evidence="7 8" key="1">
    <citation type="submission" date="2015-09" db="EMBL/GenBank/DDBJ databases">
        <title>Complete genome sequence of Defluviimonas alba cai42t isolated from an oilfield in Xinjiang.</title>
        <authorList>
            <person name="Geng S."/>
            <person name="Pan X."/>
            <person name="Wu X."/>
        </authorList>
    </citation>
    <scope>NUCLEOTIDE SEQUENCE [LARGE SCALE GENOMIC DNA]</scope>
    <source>
        <strain evidence="8">cai42</strain>
    </source>
</reference>
<feature type="transmembrane region" description="Helical" evidence="6">
    <location>
        <begin position="121"/>
        <end position="144"/>
    </location>
</feature>
<dbReference type="Proteomes" id="UP000076128">
    <property type="component" value="Chromosome"/>
</dbReference>
<dbReference type="OrthoDB" id="7659099at2"/>
<gene>
    <name evidence="7" type="ORF">AKL17_0028</name>
</gene>
<dbReference type="InterPro" id="IPR001123">
    <property type="entry name" value="LeuE-type"/>
</dbReference>
<keyword evidence="5 6" id="KW-0472">Membrane</keyword>
<dbReference type="Pfam" id="PF01810">
    <property type="entry name" value="LysE"/>
    <property type="match status" value="1"/>
</dbReference>
<organism evidence="7 8">
    <name type="scientific">Frigidibacter mobilis</name>
    <dbReference type="NCBI Taxonomy" id="1335048"/>
    <lineage>
        <taxon>Bacteria</taxon>
        <taxon>Pseudomonadati</taxon>
        <taxon>Pseudomonadota</taxon>
        <taxon>Alphaproteobacteria</taxon>
        <taxon>Rhodobacterales</taxon>
        <taxon>Paracoccaceae</taxon>
        <taxon>Frigidibacter</taxon>
    </lineage>
</organism>
<dbReference type="PANTHER" id="PTHR30086:SF20">
    <property type="entry name" value="ARGININE EXPORTER PROTEIN ARGO-RELATED"/>
    <property type="match status" value="1"/>
</dbReference>
<feature type="transmembrane region" description="Helical" evidence="6">
    <location>
        <begin position="39"/>
        <end position="61"/>
    </location>
</feature>
<keyword evidence="2" id="KW-1003">Cell membrane</keyword>